<keyword evidence="8 20" id="KW-0808">Transferase</keyword>
<dbReference type="GO" id="GO:0016757">
    <property type="term" value="F:glycosyltransferase activity"/>
    <property type="evidence" value="ECO:0007669"/>
    <property type="project" value="UniProtKB-KW"/>
</dbReference>
<dbReference type="InterPro" id="IPR033895">
    <property type="entry name" value="GPT"/>
</dbReference>
<keyword evidence="10" id="KW-0479">Metal-binding</keyword>
<evidence type="ECO:0000256" key="16">
    <source>
        <dbReference type="ARBA" id="ARBA00033238"/>
    </source>
</evidence>
<dbReference type="GO" id="GO:0046872">
    <property type="term" value="F:metal ion binding"/>
    <property type="evidence" value="ECO:0007669"/>
    <property type="project" value="UniProtKB-KW"/>
</dbReference>
<comment type="similarity">
    <text evidence="4">Belongs to the glycosyltransferase 4 family.</text>
</comment>
<feature type="transmembrane region" description="Helical" evidence="19">
    <location>
        <begin position="238"/>
        <end position="262"/>
    </location>
</feature>
<evidence type="ECO:0000256" key="1">
    <source>
        <dbReference type="ARBA" id="ARBA00001946"/>
    </source>
</evidence>
<keyword evidence="11" id="KW-0256">Endoplasmic reticulum</keyword>
<reference evidence="21" key="2">
    <citation type="journal article" date="2020" name="Data Brief">
        <title>Transcriptome dataset of Babesia bovis life stages within vertebrate and invertebrate hosts.</title>
        <authorList>
            <person name="Ueti M.W."/>
            <person name="Johnson W.C."/>
            <person name="Kappmeyer L.S."/>
            <person name="Herndon D.R."/>
            <person name="Mousel M.R."/>
            <person name="Reif K.E."/>
            <person name="Taus N.S."/>
            <person name="Ifeonu O.O."/>
            <person name="Silva J.C."/>
            <person name="Suarez C.E."/>
            <person name="Brayton K.A."/>
        </authorList>
    </citation>
    <scope>NUCLEOTIDE SEQUENCE [LARGE SCALE GENOMIC DNA]</scope>
</reference>
<dbReference type="InterPro" id="IPR000715">
    <property type="entry name" value="Glycosyl_transferase_4"/>
</dbReference>
<name>A7AV67_BABBO</name>
<dbReference type="GO" id="GO:0003975">
    <property type="term" value="F:UDP-N-acetylglucosamine-dolichyl-phosphate N-acetylglucosaminephosphotransferase activity"/>
    <property type="evidence" value="ECO:0007669"/>
    <property type="project" value="UniProtKB-EC"/>
</dbReference>
<dbReference type="FunCoup" id="A7AV67">
    <property type="interactions" value="105"/>
</dbReference>
<dbReference type="Pfam" id="PF00953">
    <property type="entry name" value="Glycos_transf_4"/>
    <property type="match status" value="1"/>
</dbReference>
<evidence type="ECO:0000256" key="3">
    <source>
        <dbReference type="ARBA" id="ARBA00004922"/>
    </source>
</evidence>
<evidence type="ECO:0000256" key="8">
    <source>
        <dbReference type="ARBA" id="ARBA00022679"/>
    </source>
</evidence>
<dbReference type="InParanoid" id="A7AV67"/>
<dbReference type="Proteomes" id="UP000002173">
    <property type="component" value="Unassembled WGS sequence"/>
</dbReference>
<dbReference type="STRING" id="5865.A7AV67"/>
<evidence type="ECO:0000256" key="12">
    <source>
        <dbReference type="ARBA" id="ARBA00022842"/>
    </source>
</evidence>
<reference evidence="21" key="3">
    <citation type="journal article" date="2021" name="Int. J. Parasitol.">
        <title>Comparative analysis of gene expression between Babesia bovis blood stages and kinetes allowed by improved genome annotation.</title>
        <authorList>
            <person name="Ueti M.W."/>
            <person name="Johnson W.C."/>
            <person name="Kappmeyer L.S."/>
            <person name="Herndon D.R."/>
            <person name="Mousel M.R."/>
            <person name="Reif K.E."/>
            <person name="Taus N.S."/>
            <person name="Ifeonu O.O."/>
            <person name="Silva J.C."/>
            <person name="Suarez C.E."/>
            <person name="Brayton K.A."/>
        </authorList>
    </citation>
    <scope>NUCLEOTIDE SEQUENCE [LARGE SCALE GENOMIC DNA]</scope>
</reference>
<reference evidence="20 21" key="1">
    <citation type="journal article" date="2007" name="PLoS Pathog.">
        <title>Genome sequence of Babesia bovis and comparative analysis of apicomplexan hemoprotozoa.</title>
        <authorList>
            <person name="Brayton K.A."/>
            <person name="Lau A.O.T."/>
            <person name="Herndon D.R."/>
            <person name="Hannick L."/>
            <person name="Kappmeyer L.S."/>
            <person name="Berens S.J."/>
            <person name="Bidwell S.L."/>
            <person name="Brown W.C."/>
            <person name="Crabtree J."/>
            <person name="Fadrosh D."/>
            <person name="Feldblum T."/>
            <person name="Forberger H.A."/>
            <person name="Haas B.J."/>
            <person name="Howell J.M."/>
            <person name="Khouri H."/>
            <person name="Koo H."/>
            <person name="Mann D.J."/>
            <person name="Norimine J."/>
            <person name="Paulsen I.T."/>
            <person name="Radune D."/>
            <person name="Ren Q."/>
            <person name="Smith R.K. Jr."/>
            <person name="Suarez C.E."/>
            <person name="White O."/>
            <person name="Wortman J.R."/>
            <person name="Knowles D.P. Jr."/>
            <person name="McElwain T.F."/>
            <person name="Nene V.M."/>
        </authorList>
    </citation>
    <scope>NUCLEOTIDE SEQUENCE [LARGE SCALE GENOMIC DNA]</scope>
    <source>
        <strain evidence="20">T2Bo</strain>
    </source>
</reference>
<evidence type="ECO:0000313" key="21">
    <source>
        <dbReference type="Proteomes" id="UP000002173"/>
    </source>
</evidence>
<keyword evidence="21" id="KW-1185">Reference proteome</keyword>
<keyword evidence="7" id="KW-0328">Glycosyltransferase</keyword>
<protein>
    <recommendedName>
        <fullName evidence="6">UDP-N-acetylglucosamine--dolichyl-phosphate N-acetylglucosaminephosphotransferase</fullName>
        <ecNumber evidence="5">2.7.8.15</ecNumber>
    </recommendedName>
    <alternativeName>
        <fullName evidence="15">GlcNAc-1-P transferase</fullName>
    </alternativeName>
    <alternativeName>
        <fullName evidence="16">N-acetylglucosamine-1-phosphate transferase</fullName>
    </alternativeName>
</protein>
<dbReference type="UniPathway" id="UPA00378"/>
<evidence type="ECO:0000256" key="6">
    <source>
        <dbReference type="ARBA" id="ARBA00017659"/>
    </source>
</evidence>
<feature type="transmembrane region" description="Helical" evidence="19">
    <location>
        <begin position="67"/>
        <end position="86"/>
    </location>
</feature>
<evidence type="ECO:0000256" key="5">
    <source>
        <dbReference type="ARBA" id="ARBA00013225"/>
    </source>
</evidence>
<dbReference type="EMBL" id="AAXT01000004">
    <property type="protein sequence ID" value="EDO05693.1"/>
    <property type="molecule type" value="Genomic_DNA"/>
</dbReference>
<evidence type="ECO:0000256" key="10">
    <source>
        <dbReference type="ARBA" id="ARBA00022723"/>
    </source>
</evidence>
<evidence type="ECO:0000256" key="11">
    <source>
        <dbReference type="ARBA" id="ARBA00022824"/>
    </source>
</evidence>
<dbReference type="eggNOG" id="KOG2788">
    <property type="taxonomic scope" value="Eukaryota"/>
</dbReference>
<keyword evidence="9 19" id="KW-0812">Transmembrane</keyword>
<dbReference type="PANTHER" id="PTHR10571">
    <property type="entry name" value="UDP-N-ACETYLGLUCOSAMINE--DOLICHYL-PHOSPHATE N-ACETYLGLUCOSAMINEPHOSPHOTRANSFERASE"/>
    <property type="match status" value="1"/>
</dbReference>
<dbReference type="GO" id="GO:0005789">
    <property type="term" value="C:endoplasmic reticulum membrane"/>
    <property type="evidence" value="ECO:0007669"/>
    <property type="project" value="UniProtKB-SubCell"/>
</dbReference>
<evidence type="ECO:0000256" key="18">
    <source>
        <dbReference type="ARBA" id="ARBA00045078"/>
    </source>
</evidence>
<evidence type="ECO:0000256" key="7">
    <source>
        <dbReference type="ARBA" id="ARBA00022676"/>
    </source>
</evidence>
<comment type="subcellular location">
    <subcellularLocation>
        <location evidence="2">Endoplasmic reticulum membrane</location>
        <topology evidence="2">Multi-pass membrane protein</topology>
    </subcellularLocation>
</comment>
<keyword evidence="14 19" id="KW-0472">Membrane</keyword>
<dbReference type="VEuPathDB" id="PiroplasmaDB:BBOV_IV000950"/>
<evidence type="ECO:0000313" key="20">
    <source>
        <dbReference type="EMBL" id="EDO05693.1"/>
    </source>
</evidence>
<feature type="transmembrane region" description="Helical" evidence="19">
    <location>
        <begin position="164"/>
        <end position="183"/>
    </location>
</feature>
<comment type="catalytic activity">
    <reaction evidence="18">
        <text>a di-trans,poly-cis-dolichyl phosphate + UDP-N-acetyl-alpha-D-glucosamine = an N-acetyl-alpha-D-glucosaminyl-diphospho-di-trans,poly-cis-dolichol + UMP</text>
        <dbReference type="Rhea" id="RHEA:13289"/>
        <dbReference type="Rhea" id="RHEA-COMP:19498"/>
        <dbReference type="Rhea" id="RHEA-COMP:19507"/>
        <dbReference type="ChEBI" id="CHEBI:57683"/>
        <dbReference type="ChEBI" id="CHEBI:57705"/>
        <dbReference type="ChEBI" id="CHEBI:57865"/>
        <dbReference type="ChEBI" id="CHEBI:58427"/>
        <dbReference type="EC" id="2.7.8.15"/>
    </reaction>
    <physiologicalReaction direction="left-to-right" evidence="18">
        <dbReference type="Rhea" id="RHEA:13290"/>
    </physiologicalReaction>
</comment>
<evidence type="ECO:0000256" key="2">
    <source>
        <dbReference type="ARBA" id="ARBA00004477"/>
    </source>
</evidence>
<evidence type="ECO:0000256" key="19">
    <source>
        <dbReference type="SAM" id="Phobius"/>
    </source>
</evidence>
<comment type="caution">
    <text evidence="20">The sequence shown here is derived from an EMBL/GenBank/DDBJ whole genome shotgun (WGS) entry which is preliminary data.</text>
</comment>
<gene>
    <name evidence="20" type="ORF">BBOV_IV000950</name>
</gene>
<feature type="transmembrane region" description="Helical" evidence="19">
    <location>
        <begin position="204"/>
        <end position="226"/>
    </location>
</feature>
<dbReference type="EC" id="2.7.8.15" evidence="5"/>
<accession>A7AV67</accession>
<feature type="transmembrane region" description="Helical" evidence="19">
    <location>
        <begin position="43"/>
        <end position="60"/>
    </location>
</feature>
<organism evidence="20 21">
    <name type="scientific">Babesia bovis</name>
    <dbReference type="NCBI Taxonomy" id="5865"/>
    <lineage>
        <taxon>Eukaryota</taxon>
        <taxon>Sar</taxon>
        <taxon>Alveolata</taxon>
        <taxon>Apicomplexa</taxon>
        <taxon>Aconoidasida</taxon>
        <taxon>Piroplasmida</taxon>
        <taxon>Babesiidae</taxon>
        <taxon>Babesia</taxon>
    </lineage>
</organism>
<evidence type="ECO:0000256" key="13">
    <source>
        <dbReference type="ARBA" id="ARBA00022989"/>
    </source>
</evidence>
<evidence type="ECO:0000256" key="4">
    <source>
        <dbReference type="ARBA" id="ARBA00009317"/>
    </source>
</evidence>
<evidence type="ECO:0000256" key="14">
    <source>
        <dbReference type="ARBA" id="ARBA00023136"/>
    </source>
</evidence>
<evidence type="ECO:0000256" key="9">
    <source>
        <dbReference type="ARBA" id="ARBA00022692"/>
    </source>
</evidence>
<dbReference type="PANTHER" id="PTHR10571:SF0">
    <property type="entry name" value="UDP-N-ACETYLGLUCOSAMINE--DOLICHYL-PHOSPHATE N-ACETYLGLUCOSAMINEPHOSPHOTRANSFERASE"/>
    <property type="match status" value="1"/>
</dbReference>
<evidence type="ECO:0000256" key="15">
    <source>
        <dbReference type="ARBA" id="ARBA00029567"/>
    </source>
</evidence>
<keyword evidence="12" id="KW-0460">Magnesium</keyword>
<evidence type="ECO:0000256" key="17">
    <source>
        <dbReference type="ARBA" id="ARBA00044717"/>
    </source>
</evidence>
<feature type="transmembrane region" description="Helical" evidence="19">
    <location>
        <begin position="136"/>
        <end position="158"/>
    </location>
</feature>
<proteinExistence type="inferred from homology"/>
<sequence>MRTTILLSTCFPVSLIVYKTTPSLIIALKKGEDGAPKVPEPGSLWACTIYLLHVTILVAFSEKYSVINLFSGAILGIGIMTLLGLIDDMIPLRYFTKISAPALAMTPVFMAIGFTDVQSMPEFTSKLFGLNIRYTWIYCIIKILLTIFFVNAINIHAGINGLEIGQSIIIALFLVLHSCIVRLEIAKFRLAPDVTSMESVDKHLMSLMLLLPFLSVNLGLICYNWYPASTFVGNIYTSMAGTLFAVVGLVCECSLLMLLLFIPQLINFVVSIPQVGLSIVVLNNV</sequence>
<comment type="function">
    <text evidence="17">UDP-N-acetylglucosamine--dolichyl-phosphate N-acetylglucosaminephosphotransferase that operates in the biosynthetic pathway of dolichol-linked oligosaccharides, the glycan precursors employed in protein asparagine (N)-glycosylation. The assembly of dolichol-linked oligosaccharides begins on the cytosolic side of the endoplasmic reticulum membrane and finishes in its lumen. The sequential addition of sugars to dolichol pyrophosphate produces dolichol-linked oligosaccharides containing fourteen sugars, including two GlcNAcs, nine mannoses and three glucoses. Once assembled, the oligosaccharide is transferred from the lipid to nascent proteins by oligosaccharyltransferases. Catalyzes the initial step of dolichol-linked oligosaccharide biosynthesis, transfering GlcNAc-1-P from cytosolic UDP-GlcNAc onto the carrier lipid dolichyl phosphate (P-dolichol), yielding GlcNAc-P-P-dolichol embedded in the cytoplasmic leaflet of the endoplasmic reticulum membrane.</text>
</comment>
<feature type="transmembrane region" description="Helical" evidence="19">
    <location>
        <begin position="98"/>
        <end position="115"/>
    </location>
</feature>
<dbReference type="AlphaFoldDB" id="A7AV67"/>
<dbReference type="CDD" id="cd06855">
    <property type="entry name" value="GT_GPT_euk"/>
    <property type="match status" value="1"/>
</dbReference>
<keyword evidence="13 19" id="KW-1133">Transmembrane helix</keyword>
<comment type="pathway">
    <text evidence="3">Protein modification; protein glycosylation.</text>
</comment>
<dbReference type="GO" id="GO:0006488">
    <property type="term" value="P:dolichol-linked oligosaccharide biosynthetic process"/>
    <property type="evidence" value="ECO:0007669"/>
    <property type="project" value="InterPro"/>
</dbReference>
<comment type="cofactor">
    <cofactor evidence="1">
        <name>Mg(2+)</name>
        <dbReference type="ChEBI" id="CHEBI:18420"/>
    </cofactor>
</comment>